<protein>
    <submittedName>
        <fullName evidence="6">KH domain containing protein</fullName>
    </submittedName>
</protein>
<dbReference type="Pfam" id="PF00013">
    <property type="entry name" value="KH_1"/>
    <property type="match status" value="4"/>
</dbReference>
<dbReference type="OrthoDB" id="10027144at2759"/>
<dbReference type="InterPro" id="IPR004088">
    <property type="entry name" value="KH_dom_type_1"/>
</dbReference>
<keyword evidence="1" id="KW-0677">Repeat</keyword>
<dbReference type="SMART" id="SM00322">
    <property type="entry name" value="KH"/>
    <property type="match status" value="4"/>
</dbReference>
<sequence>MADAIGGPTASAILVTGAIGFVTILGIYLYLQGNKPTEKLTSKAISTTSKSSKAKKSKKNKSTATTPTPPPAPVVPEPAPLEEQQLPPPEPVVSGKNKKKKKKKDGIVEPAVAPVTTEVKKEPIPDPEPVSKSKKKREKKKAASAAAAVFTKSKPARVTDNEDDDDDSDDDMVEQAARLLSMKKKSNGKVVKQTSNATNGVATPAASATKAKAGKGAESSVEQAPAEVVLDIGADAALLIGPGGSTIQGISKESGAKLDILKNTPEFGLNRVRITASAEGNEDVSASISKAVEMVQALLDERAAIIANSKTVILSSSDINGQAGVKAIIGRKGETIQSILKQVNGEANGSADPGQIVKINADVEAGSLEISGPKNLVDRAVKLCKQAVFGESQASLKLTSRSAMNIVFGKDFRTIQQLQSASGAKLDMDKETLTLNISGKKEEVDAAKKAVTSMLDRCRGITMDVKSSDVGAVYGKGGSIIRNIQDKTGAFIEVQQQPSSLAPDGESMVKCAIMGEPDACAQAVILINKAMAREVELKPGEVVETLSLGGAATPAVIGKGGAKIKELEAAHKVSLNVNGDVCKMIGKEANIKAVKEAIHAIIDPILAVEAAEKEATKAAESGDSAWQAFDVPPEEDGW</sequence>
<feature type="domain" description="K Homology" evidence="5">
    <location>
        <begin position="457"/>
        <end position="532"/>
    </location>
</feature>
<feature type="compositionally biased region" description="Low complexity" evidence="3">
    <location>
        <begin position="143"/>
        <end position="153"/>
    </location>
</feature>
<dbReference type="Proteomes" id="UP000693970">
    <property type="component" value="Unassembled WGS sequence"/>
</dbReference>
<evidence type="ECO:0000256" key="2">
    <source>
        <dbReference type="PROSITE-ProRule" id="PRU00117"/>
    </source>
</evidence>
<keyword evidence="7" id="KW-1185">Reference proteome</keyword>
<keyword evidence="4" id="KW-1133">Transmembrane helix</keyword>
<evidence type="ECO:0000256" key="3">
    <source>
        <dbReference type="SAM" id="MobiDB-lite"/>
    </source>
</evidence>
<evidence type="ECO:0000256" key="4">
    <source>
        <dbReference type="SAM" id="Phobius"/>
    </source>
</evidence>
<feature type="compositionally biased region" description="Low complexity" evidence="3">
    <location>
        <begin position="42"/>
        <end position="51"/>
    </location>
</feature>
<reference evidence="6" key="2">
    <citation type="submission" date="2021-04" db="EMBL/GenBank/DDBJ databases">
        <authorList>
            <person name="Podell S."/>
        </authorList>
    </citation>
    <scope>NUCLEOTIDE SEQUENCE</scope>
    <source>
        <strain evidence="6">Hildebrandi</strain>
    </source>
</reference>
<accession>A0A9K3Q346</accession>
<feature type="domain" description="K Homology" evidence="5">
    <location>
        <begin position="222"/>
        <end position="293"/>
    </location>
</feature>
<dbReference type="AlphaFoldDB" id="A0A9K3Q346"/>
<dbReference type="PROSITE" id="PS50084">
    <property type="entry name" value="KH_TYPE_1"/>
    <property type="match status" value="3"/>
</dbReference>
<feature type="domain" description="K Homology" evidence="5">
    <location>
        <begin position="540"/>
        <end position="603"/>
    </location>
</feature>
<dbReference type="PANTHER" id="PTHR10288">
    <property type="entry name" value="KH DOMAIN CONTAINING RNA BINDING PROTEIN"/>
    <property type="match status" value="1"/>
</dbReference>
<keyword evidence="4" id="KW-0472">Membrane</keyword>
<dbReference type="EMBL" id="JAGRRH010000006">
    <property type="protein sequence ID" value="KAG7368680.1"/>
    <property type="molecule type" value="Genomic_DNA"/>
</dbReference>
<feature type="domain" description="K Homology" evidence="5">
    <location>
        <begin position="390"/>
        <end position="456"/>
    </location>
</feature>
<evidence type="ECO:0000256" key="1">
    <source>
        <dbReference type="ARBA" id="ARBA00022737"/>
    </source>
</evidence>
<evidence type="ECO:0000313" key="6">
    <source>
        <dbReference type="EMBL" id="KAG7368680.1"/>
    </source>
</evidence>
<feature type="region of interest" description="Disordered" evidence="3">
    <location>
        <begin position="40"/>
        <end position="170"/>
    </location>
</feature>
<proteinExistence type="predicted"/>
<comment type="caution">
    <text evidence="6">The sequence shown here is derived from an EMBL/GenBank/DDBJ whole genome shotgun (WGS) entry which is preliminary data.</text>
</comment>
<dbReference type="InterPro" id="IPR004087">
    <property type="entry name" value="KH_dom"/>
</dbReference>
<feature type="compositionally biased region" description="Basic residues" evidence="3">
    <location>
        <begin position="52"/>
        <end position="61"/>
    </location>
</feature>
<feature type="region of interest" description="Disordered" evidence="3">
    <location>
        <begin position="185"/>
        <end position="206"/>
    </location>
</feature>
<evidence type="ECO:0000313" key="7">
    <source>
        <dbReference type="Proteomes" id="UP000693970"/>
    </source>
</evidence>
<dbReference type="GO" id="GO:0003723">
    <property type="term" value="F:RNA binding"/>
    <property type="evidence" value="ECO:0007669"/>
    <property type="project" value="UniProtKB-UniRule"/>
</dbReference>
<feature type="region of interest" description="Disordered" evidence="3">
    <location>
        <begin position="617"/>
        <end position="638"/>
    </location>
</feature>
<reference evidence="6" key="1">
    <citation type="journal article" date="2021" name="Sci. Rep.">
        <title>Diploid genomic architecture of Nitzschia inconspicua, an elite biomass production diatom.</title>
        <authorList>
            <person name="Oliver A."/>
            <person name="Podell S."/>
            <person name="Pinowska A."/>
            <person name="Traller J.C."/>
            <person name="Smith S.R."/>
            <person name="McClure R."/>
            <person name="Beliaev A."/>
            <person name="Bohutskyi P."/>
            <person name="Hill E.A."/>
            <person name="Rabines A."/>
            <person name="Zheng H."/>
            <person name="Allen L.Z."/>
            <person name="Kuo A."/>
            <person name="Grigoriev I.V."/>
            <person name="Allen A.E."/>
            <person name="Hazlebeck D."/>
            <person name="Allen E.E."/>
        </authorList>
    </citation>
    <scope>NUCLEOTIDE SEQUENCE</scope>
    <source>
        <strain evidence="6">Hildebrandi</strain>
    </source>
</reference>
<evidence type="ECO:0000259" key="5">
    <source>
        <dbReference type="SMART" id="SM00322"/>
    </source>
</evidence>
<feature type="compositionally biased region" description="Basic residues" evidence="3">
    <location>
        <begin position="132"/>
        <end position="142"/>
    </location>
</feature>
<keyword evidence="2" id="KW-0694">RNA-binding</keyword>
<feature type="transmembrane region" description="Helical" evidence="4">
    <location>
        <begin position="12"/>
        <end position="31"/>
    </location>
</feature>
<feature type="compositionally biased region" description="Acidic residues" evidence="3">
    <location>
        <begin position="161"/>
        <end position="170"/>
    </location>
</feature>
<keyword evidence="4" id="KW-0812">Transmembrane</keyword>
<gene>
    <name evidence="6" type="ORF">IV203_031423</name>
</gene>
<feature type="compositionally biased region" description="Pro residues" evidence="3">
    <location>
        <begin position="67"/>
        <end position="79"/>
    </location>
</feature>
<name>A0A9K3Q346_9STRA</name>
<dbReference type="CDD" id="cd00105">
    <property type="entry name" value="KH-I"/>
    <property type="match status" value="3"/>
</dbReference>
<organism evidence="6 7">
    <name type="scientific">Nitzschia inconspicua</name>
    <dbReference type="NCBI Taxonomy" id="303405"/>
    <lineage>
        <taxon>Eukaryota</taxon>
        <taxon>Sar</taxon>
        <taxon>Stramenopiles</taxon>
        <taxon>Ochrophyta</taxon>
        <taxon>Bacillariophyta</taxon>
        <taxon>Bacillariophyceae</taxon>
        <taxon>Bacillariophycidae</taxon>
        <taxon>Bacillariales</taxon>
        <taxon>Bacillariaceae</taxon>
        <taxon>Nitzschia</taxon>
    </lineage>
</organism>